<dbReference type="EMBL" id="CM007648">
    <property type="protein sequence ID" value="ONM23813.1"/>
    <property type="molecule type" value="Genomic_DNA"/>
</dbReference>
<accession>A0A1D6EW89</accession>
<organism evidence="1">
    <name type="scientific">Zea mays</name>
    <name type="common">Maize</name>
    <dbReference type="NCBI Taxonomy" id="4577"/>
    <lineage>
        <taxon>Eukaryota</taxon>
        <taxon>Viridiplantae</taxon>
        <taxon>Streptophyta</taxon>
        <taxon>Embryophyta</taxon>
        <taxon>Tracheophyta</taxon>
        <taxon>Spermatophyta</taxon>
        <taxon>Magnoliopsida</taxon>
        <taxon>Liliopsida</taxon>
        <taxon>Poales</taxon>
        <taxon>Poaceae</taxon>
        <taxon>PACMAD clade</taxon>
        <taxon>Panicoideae</taxon>
        <taxon>Andropogonodae</taxon>
        <taxon>Andropogoneae</taxon>
        <taxon>Tripsacinae</taxon>
        <taxon>Zea</taxon>
    </lineage>
</organism>
<dbReference type="EMBL" id="CM007648">
    <property type="protein sequence ID" value="ONM23811.1"/>
    <property type="molecule type" value="Genomic_DNA"/>
</dbReference>
<evidence type="ECO:0000313" key="1">
    <source>
        <dbReference type="EMBL" id="ONM23812.1"/>
    </source>
</evidence>
<dbReference type="EMBL" id="CM007648">
    <property type="protein sequence ID" value="ONM23806.1"/>
    <property type="molecule type" value="Genomic_DNA"/>
</dbReference>
<name>A0A1D6EW89_MAIZE</name>
<dbReference type="AlphaFoldDB" id="A0A1D6EW89"/>
<proteinExistence type="predicted"/>
<sequence>MSSIALSTTSKITSLVCDTSDISFEEIKLVPSPQLVHTFIMLLFLSDQASVILEHPFFIFSASRSCSKLLVLAYSSSNNLPRRSNIVGGSIPGPNCPIASHICLNSSLSHALNDIALNVTKKEIRVQFSTTARKSDEIKI</sequence>
<reference evidence="1" key="1">
    <citation type="submission" date="2015-12" db="EMBL/GenBank/DDBJ databases">
        <title>Update maize B73 reference genome by single molecule sequencing technologies.</title>
        <authorList>
            <consortium name="Maize Genome Sequencing Project"/>
            <person name="Ware D."/>
        </authorList>
    </citation>
    <scope>NUCLEOTIDE SEQUENCE [LARGE SCALE GENOMIC DNA]</scope>
    <source>
        <tissue evidence="1">Seedling</tissue>
    </source>
</reference>
<dbReference type="EMBL" id="CM007648">
    <property type="protein sequence ID" value="ONM23812.1"/>
    <property type="molecule type" value="Genomic_DNA"/>
</dbReference>
<gene>
    <name evidence="1" type="ORF">ZEAMMB73_Zm00001d006433</name>
</gene>
<protein>
    <submittedName>
        <fullName evidence="1">Ras-related protein RABH1b</fullName>
    </submittedName>
</protein>